<dbReference type="Proteomes" id="UP000198894">
    <property type="component" value="Unassembled WGS sequence"/>
</dbReference>
<dbReference type="GO" id="GO:0140664">
    <property type="term" value="F:ATP-dependent DNA damage sensor activity"/>
    <property type="evidence" value="ECO:0007669"/>
    <property type="project" value="InterPro"/>
</dbReference>
<dbReference type="HAMAP" id="MF_00096">
    <property type="entry name" value="MutS"/>
    <property type="match status" value="1"/>
</dbReference>
<evidence type="ECO:0000256" key="4">
    <source>
        <dbReference type="ARBA" id="ARBA00022763"/>
    </source>
</evidence>
<dbReference type="Gene3D" id="6.10.140.430">
    <property type="match status" value="1"/>
</dbReference>
<name>A0A1G8R4I3_9HYPH</name>
<proteinExistence type="inferred from homology"/>
<dbReference type="SUPFAM" id="SSF48334">
    <property type="entry name" value="DNA repair protein MutS, domain III"/>
    <property type="match status" value="1"/>
</dbReference>
<evidence type="ECO:0000256" key="11">
    <source>
        <dbReference type="SAM" id="Coils"/>
    </source>
</evidence>
<sequence length="947" mass="101893">MLSFVERSGLRLHFAAVNRQADGLGNFGSSFLNDETPIRSDSATPAFAPATPMMEQYIEIKAANPDSLLFYRMGDFYELFFDDAEKASRALGIVLTKRGKHQGLDIPMCGVPVHAADDYLQKLIGQGFRVAVCEQIEDPAEAKKRGGKSVVRRDVVRLVTPGTITEDKLLAPSESSFLMALGRVKGGAEQRSGERGSSTGNQGSFALAWIEISTGAFRVAETSADRLLADVFRVEPRELIVAEPVFYDPELKPVFDVLGRIASPQPPSLFDSASAAGRIARFFEVATPDSFGTFSRAELSAISGAIAYVEKTQKAERPPLSRPEREEQGSTLFIDPATRANLELLRTLSGSREGSLFKAIDRTVTGGGARLLADRLMAPLTDPAAIGARLDSVSFFRSETRLCQAVRASLKSVADMPRALSRLALNRGGPRDLGVLRAGFEAAGAIAELFAATALPPELAAALAAIEALPRPLAEHLTRALADELPLLKRDGGFVRSSYNAELDEMRALRDESRKVIAGLERSLIDETGIRSLKIRHNNVLGYYIEVTANNHAIMTSSDGAKARFIHRQTMANAMRFTTTELAELESKIANAADRALAIELAAFDRLTAEAVGEADKIRAGAEALAVLDVSAALALLSESDAWCRPVVDASLAFAISGGRHPVVEQSLRRSGEGPFVANDCDLSPEGNAKNGAIWLLTGPNMGGKSTFLRQNALIAILAQTGSFVPAASAHIGVVDRLFSRVGASDDLARGRSTFMVEMVETAAILSQAGERALVILDEIGRGTATFDGLSIAWAAVEYLHEKNRCRAIFATHFHEMTALASKLARLHNVTMRVKEWEGDVVFLHEVGKGAADRSYGVQVARLAGLPEAVVGRAREVLHQLEAGEVSGKANRLVDDLPLFSVAMKREAPKPVKDDGLSAALGEINPDEMTPREALEALYRLKGMAGK</sequence>
<dbReference type="PANTHER" id="PTHR11361:SF34">
    <property type="entry name" value="DNA MISMATCH REPAIR PROTEIN MSH1, MITOCHONDRIAL"/>
    <property type="match status" value="1"/>
</dbReference>
<keyword evidence="4 9" id="KW-0227">DNA damage</keyword>
<dbReference type="NCBIfam" id="TIGR01070">
    <property type="entry name" value="mutS1"/>
    <property type="match status" value="1"/>
</dbReference>
<evidence type="ECO:0000256" key="8">
    <source>
        <dbReference type="ARBA" id="ARBA00024647"/>
    </source>
</evidence>
<keyword evidence="11" id="KW-0175">Coiled coil</keyword>
<gene>
    <name evidence="9" type="primary">mutS</name>
    <name evidence="13" type="ORF">SAMN05428953_104262</name>
</gene>
<dbReference type="PIRSF" id="PIRSF037677">
    <property type="entry name" value="DNA_mis_repair_Msh6"/>
    <property type="match status" value="1"/>
</dbReference>
<reference evidence="14" key="1">
    <citation type="submission" date="2016-10" db="EMBL/GenBank/DDBJ databases">
        <authorList>
            <person name="Varghese N."/>
            <person name="Submissions S."/>
        </authorList>
    </citation>
    <scope>NUCLEOTIDE SEQUENCE [LARGE SCALE GENOMIC DNA]</scope>
    <source>
        <strain evidence="14">CGMCC 1.11022</strain>
    </source>
</reference>
<dbReference type="InterPro" id="IPR007861">
    <property type="entry name" value="DNA_mismatch_repair_MutS_clamp"/>
</dbReference>
<dbReference type="InterPro" id="IPR036678">
    <property type="entry name" value="MutS_con_dom_sf"/>
</dbReference>
<feature type="binding site" evidence="9">
    <location>
        <begin position="699"/>
        <end position="706"/>
    </location>
    <ligand>
        <name>ATP</name>
        <dbReference type="ChEBI" id="CHEBI:30616"/>
    </ligand>
</feature>
<dbReference type="SUPFAM" id="SSF55271">
    <property type="entry name" value="DNA repair protein MutS, domain I"/>
    <property type="match status" value="1"/>
</dbReference>
<keyword evidence="14" id="KW-1185">Reference proteome</keyword>
<dbReference type="Pfam" id="PF00488">
    <property type="entry name" value="MutS_V"/>
    <property type="match status" value="1"/>
</dbReference>
<dbReference type="Pfam" id="PF05192">
    <property type="entry name" value="MutS_III"/>
    <property type="match status" value="1"/>
</dbReference>
<dbReference type="GO" id="GO:0005829">
    <property type="term" value="C:cytosol"/>
    <property type="evidence" value="ECO:0007669"/>
    <property type="project" value="TreeGrafter"/>
</dbReference>
<dbReference type="CDD" id="cd03284">
    <property type="entry name" value="ABC_MutS1"/>
    <property type="match status" value="1"/>
</dbReference>
<dbReference type="SUPFAM" id="SSF53150">
    <property type="entry name" value="DNA repair protein MutS, domain II"/>
    <property type="match status" value="1"/>
</dbReference>
<dbReference type="InterPro" id="IPR016151">
    <property type="entry name" value="DNA_mismatch_repair_MutS_N"/>
</dbReference>
<evidence type="ECO:0000256" key="9">
    <source>
        <dbReference type="HAMAP-Rule" id="MF_00096"/>
    </source>
</evidence>
<dbReference type="GO" id="GO:0003684">
    <property type="term" value="F:damaged DNA binding"/>
    <property type="evidence" value="ECO:0007669"/>
    <property type="project" value="UniProtKB-UniRule"/>
</dbReference>
<dbReference type="SMART" id="SM00533">
    <property type="entry name" value="MUTSd"/>
    <property type="match status" value="1"/>
</dbReference>
<dbReference type="AlphaFoldDB" id="A0A1G8R4I3"/>
<accession>A0A1G8R4I3</accession>
<comment type="function">
    <text evidence="8 9">This protein is involved in the repair of mismatches in DNA. It is possible that it carries out the mismatch recognition step. This protein has a weak ATPase activity.</text>
</comment>
<evidence type="ECO:0000313" key="13">
    <source>
        <dbReference type="EMBL" id="SDJ11867.1"/>
    </source>
</evidence>
<dbReference type="SMART" id="SM00534">
    <property type="entry name" value="MUTSac"/>
    <property type="match status" value="1"/>
</dbReference>
<feature type="domain" description="DNA mismatch repair proteins mutS family" evidence="12">
    <location>
        <begin position="773"/>
        <end position="789"/>
    </location>
</feature>
<keyword evidence="5 9" id="KW-0067">ATP-binding</keyword>
<dbReference type="InterPro" id="IPR017261">
    <property type="entry name" value="DNA_mismatch_repair_MutS/MSH"/>
</dbReference>
<evidence type="ECO:0000256" key="7">
    <source>
        <dbReference type="ARBA" id="ARBA00023204"/>
    </source>
</evidence>
<dbReference type="InterPro" id="IPR027417">
    <property type="entry name" value="P-loop_NTPase"/>
</dbReference>
<evidence type="ECO:0000256" key="6">
    <source>
        <dbReference type="ARBA" id="ARBA00023125"/>
    </source>
</evidence>
<keyword evidence="7 9" id="KW-0234">DNA repair</keyword>
<dbReference type="SUPFAM" id="SSF52540">
    <property type="entry name" value="P-loop containing nucleoside triphosphate hydrolases"/>
    <property type="match status" value="1"/>
</dbReference>
<dbReference type="InterPro" id="IPR007860">
    <property type="entry name" value="DNA_mmatch_repair_MutS_con_dom"/>
</dbReference>
<comment type="similarity">
    <text evidence="1 9 10">Belongs to the DNA mismatch repair MutS family.</text>
</comment>
<dbReference type="Pfam" id="PF05188">
    <property type="entry name" value="MutS_II"/>
    <property type="match status" value="1"/>
</dbReference>
<evidence type="ECO:0000259" key="12">
    <source>
        <dbReference type="PROSITE" id="PS00486"/>
    </source>
</evidence>
<feature type="coiled-coil region" evidence="11">
    <location>
        <begin position="575"/>
        <end position="602"/>
    </location>
</feature>
<evidence type="ECO:0000256" key="5">
    <source>
        <dbReference type="ARBA" id="ARBA00022840"/>
    </source>
</evidence>
<dbReference type="InterPro" id="IPR005748">
    <property type="entry name" value="DNA_mismatch_repair_MutS"/>
</dbReference>
<keyword evidence="6 9" id="KW-0238">DNA-binding</keyword>
<dbReference type="EMBL" id="FNEE01000004">
    <property type="protein sequence ID" value="SDJ11867.1"/>
    <property type="molecule type" value="Genomic_DNA"/>
</dbReference>
<dbReference type="PANTHER" id="PTHR11361">
    <property type="entry name" value="DNA MISMATCH REPAIR PROTEIN MUTS FAMILY MEMBER"/>
    <property type="match status" value="1"/>
</dbReference>
<dbReference type="Pfam" id="PF01624">
    <property type="entry name" value="MutS_I"/>
    <property type="match status" value="1"/>
</dbReference>
<evidence type="ECO:0000256" key="10">
    <source>
        <dbReference type="RuleBase" id="RU003756"/>
    </source>
</evidence>
<evidence type="ECO:0000256" key="1">
    <source>
        <dbReference type="ARBA" id="ARBA00006271"/>
    </source>
</evidence>
<protein>
    <recommendedName>
        <fullName evidence="2 9">DNA mismatch repair protein MutS</fullName>
    </recommendedName>
</protein>
<dbReference type="InterPro" id="IPR000432">
    <property type="entry name" value="DNA_mismatch_repair_MutS_C"/>
</dbReference>
<organism evidence="13 14">
    <name type="scientific">Mesorhizobium muleiense</name>
    <dbReference type="NCBI Taxonomy" id="1004279"/>
    <lineage>
        <taxon>Bacteria</taxon>
        <taxon>Pseudomonadati</taxon>
        <taxon>Pseudomonadota</taxon>
        <taxon>Alphaproteobacteria</taxon>
        <taxon>Hyphomicrobiales</taxon>
        <taxon>Phyllobacteriaceae</taxon>
        <taxon>Mesorhizobium</taxon>
    </lineage>
</organism>
<dbReference type="InterPro" id="IPR007696">
    <property type="entry name" value="DNA_mismatch_repair_MutS_core"/>
</dbReference>
<dbReference type="PROSITE" id="PS00486">
    <property type="entry name" value="DNA_MISMATCH_REPAIR_2"/>
    <property type="match status" value="1"/>
</dbReference>
<evidence type="ECO:0000313" key="14">
    <source>
        <dbReference type="Proteomes" id="UP000198894"/>
    </source>
</evidence>
<dbReference type="Gene3D" id="3.40.50.300">
    <property type="entry name" value="P-loop containing nucleotide triphosphate hydrolases"/>
    <property type="match status" value="1"/>
</dbReference>
<dbReference type="GO" id="GO:0006298">
    <property type="term" value="P:mismatch repair"/>
    <property type="evidence" value="ECO:0007669"/>
    <property type="project" value="UniProtKB-UniRule"/>
</dbReference>
<dbReference type="FunFam" id="3.40.1170.10:FF:000001">
    <property type="entry name" value="DNA mismatch repair protein MutS"/>
    <property type="match status" value="1"/>
</dbReference>
<evidence type="ECO:0000256" key="2">
    <source>
        <dbReference type="ARBA" id="ARBA00021982"/>
    </source>
</evidence>
<dbReference type="GO" id="GO:0030983">
    <property type="term" value="F:mismatched DNA binding"/>
    <property type="evidence" value="ECO:0007669"/>
    <property type="project" value="InterPro"/>
</dbReference>
<dbReference type="Gene3D" id="3.40.1170.10">
    <property type="entry name" value="DNA repair protein MutS, domain I"/>
    <property type="match status" value="1"/>
</dbReference>
<evidence type="ECO:0000256" key="3">
    <source>
        <dbReference type="ARBA" id="ARBA00022741"/>
    </source>
</evidence>
<dbReference type="Pfam" id="PF05190">
    <property type="entry name" value="MutS_IV"/>
    <property type="match status" value="1"/>
</dbReference>
<keyword evidence="3 9" id="KW-0547">Nucleotide-binding</keyword>
<dbReference type="GO" id="GO:0005524">
    <property type="term" value="F:ATP binding"/>
    <property type="evidence" value="ECO:0007669"/>
    <property type="project" value="UniProtKB-UniRule"/>
</dbReference>
<dbReference type="InterPro" id="IPR045076">
    <property type="entry name" value="MutS"/>
</dbReference>
<dbReference type="NCBIfam" id="NF003810">
    <property type="entry name" value="PRK05399.1"/>
    <property type="match status" value="1"/>
</dbReference>
<dbReference type="InterPro" id="IPR036187">
    <property type="entry name" value="DNA_mismatch_repair_MutS_sf"/>
</dbReference>
<dbReference type="Gene3D" id="3.30.420.110">
    <property type="entry name" value="MutS, connector domain"/>
    <property type="match status" value="1"/>
</dbReference>
<dbReference type="InterPro" id="IPR007695">
    <property type="entry name" value="DNA_mismatch_repair_MutS-lik_N"/>
</dbReference>
<dbReference type="Gene3D" id="1.10.1420.10">
    <property type="match status" value="2"/>
</dbReference>